<accession>A0A1I8BDH3</accession>
<feature type="compositionally biased region" description="Low complexity" evidence="1">
    <location>
        <begin position="73"/>
        <end position="83"/>
    </location>
</feature>
<keyword evidence="2" id="KW-1185">Reference proteome</keyword>
<proteinExistence type="predicted"/>
<evidence type="ECO:0000256" key="1">
    <source>
        <dbReference type="SAM" id="MobiDB-lite"/>
    </source>
</evidence>
<evidence type="ECO:0000313" key="2">
    <source>
        <dbReference type="Proteomes" id="UP000095281"/>
    </source>
</evidence>
<evidence type="ECO:0000313" key="3">
    <source>
        <dbReference type="WBParaSite" id="MhA1_Contig20.frz3.gene66"/>
    </source>
</evidence>
<dbReference type="AlphaFoldDB" id="A0A1I8BDH3"/>
<reference evidence="3" key="1">
    <citation type="submission" date="2016-11" db="UniProtKB">
        <authorList>
            <consortium name="WormBaseParasite"/>
        </authorList>
    </citation>
    <scope>IDENTIFICATION</scope>
</reference>
<dbReference type="Proteomes" id="UP000095281">
    <property type="component" value="Unplaced"/>
</dbReference>
<feature type="region of interest" description="Disordered" evidence="1">
    <location>
        <begin position="72"/>
        <end position="94"/>
    </location>
</feature>
<protein>
    <submittedName>
        <fullName evidence="3">Uncharacterized protein</fullName>
    </submittedName>
</protein>
<organism evidence="2 3">
    <name type="scientific">Meloidogyne hapla</name>
    <name type="common">Root-knot nematode worm</name>
    <dbReference type="NCBI Taxonomy" id="6305"/>
    <lineage>
        <taxon>Eukaryota</taxon>
        <taxon>Metazoa</taxon>
        <taxon>Ecdysozoa</taxon>
        <taxon>Nematoda</taxon>
        <taxon>Chromadorea</taxon>
        <taxon>Rhabditida</taxon>
        <taxon>Tylenchina</taxon>
        <taxon>Tylenchomorpha</taxon>
        <taxon>Tylenchoidea</taxon>
        <taxon>Meloidogynidae</taxon>
        <taxon>Meloidogyninae</taxon>
        <taxon>Meloidogyne</taxon>
    </lineage>
</organism>
<sequence length="94" mass="10127">MLGRIMKIQTLLKRYLKKWQLDFLFKKTAETANSVEGSSTSATISIESTVQQADSKTQIAVSALESLARVGANTMTNTNSTSNVGPDGSRRGGM</sequence>
<name>A0A1I8BDH3_MELHA</name>
<dbReference type="WBParaSite" id="MhA1_Contig20.frz3.gene66">
    <property type="protein sequence ID" value="MhA1_Contig20.frz3.gene66"/>
    <property type="gene ID" value="MhA1_Contig20.frz3.gene66"/>
</dbReference>